<dbReference type="GO" id="GO:0016020">
    <property type="term" value="C:membrane"/>
    <property type="evidence" value="ECO:0007669"/>
    <property type="project" value="UniProtKB-SubCell"/>
</dbReference>
<dbReference type="EMBL" id="JAMYWC010000009">
    <property type="protein sequence ID" value="MCP1175498.1"/>
    <property type="molecule type" value="Genomic_DNA"/>
</dbReference>
<gene>
    <name evidence="9" type="ORF">NKG59_24295</name>
</gene>
<keyword evidence="5 7" id="KW-1133">Transmembrane helix</keyword>
<feature type="transmembrane region" description="Helical" evidence="7">
    <location>
        <begin position="126"/>
        <end position="148"/>
    </location>
</feature>
<evidence type="ECO:0000256" key="1">
    <source>
        <dbReference type="ARBA" id="ARBA00004141"/>
    </source>
</evidence>
<evidence type="ECO:0000256" key="7">
    <source>
        <dbReference type="SAM" id="Phobius"/>
    </source>
</evidence>
<dbReference type="InterPro" id="IPR051790">
    <property type="entry name" value="Cytochrome_c-biogenesis_DsbD"/>
</dbReference>
<evidence type="ECO:0000256" key="2">
    <source>
        <dbReference type="ARBA" id="ARBA00006143"/>
    </source>
</evidence>
<dbReference type="Proteomes" id="UP001162793">
    <property type="component" value="Unassembled WGS sequence"/>
</dbReference>
<feature type="transmembrane region" description="Helical" evidence="7">
    <location>
        <begin position="12"/>
        <end position="33"/>
    </location>
</feature>
<evidence type="ECO:0000313" key="9">
    <source>
        <dbReference type="EMBL" id="MCP1175498.1"/>
    </source>
</evidence>
<proteinExistence type="inferred from homology"/>
<feature type="domain" description="Cytochrome C biogenesis protein transmembrane" evidence="8">
    <location>
        <begin position="12"/>
        <end position="217"/>
    </location>
</feature>
<name>A0AA42BKV5_9RALS</name>
<comment type="similarity">
    <text evidence="2">Belongs to the DsbD family.</text>
</comment>
<evidence type="ECO:0000256" key="4">
    <source>
        <dbReference type="ARBA" id="ARBA00022748"/>
    </source>
</evidence>
<comment type="caution">
    <text evidence="9">The sequence shown here is derived from an EMBL/GenBank/DDBJ whole genome shotgun (WGS) entry which is preliminary data.</text>
</comment>
<keyword evidence="4" id="KW-0201">Cytochrome c-type biogenesis</keyword>
<feature type="transmembrane region" description="Helical" evidence="7">
    <location>
        <begin position="74"/>
        <end position="92"/>
    </location>
</feature>
<evidence type="ECO:0000313" key="10">
    <source>
        <dbReference type="Proteomes" id="UP001162793"/>
    </source>
</evidence>
<keyword evidence="3 7" id="KW-0812">Transmembrane</keyword>
<comment type="subcellular location">
    <subcellularLocation>
        <location evidence="1">Membrane</location>
        <topology evidence="1">Multi-pass membrane protein</topology>
    </subcellularLocation>
</comment>
<feature type="transmembrane region" description="Helical" evidence="7">
    <location>
        <begin position="160"/>
        <end position="179"/>
    </location>
</feature>
<sequence length="242" mass="24960">MEFGLGTYGLGYVAGVLSTLSPCVLPLLPIVLAGAASAHRWGATALTAGLVLSFTAMGMFVATVGVTIGLDAEVLQRISAWLLVAAGGMLLLPALQRRFVMATAGVANVGQSWLSGLDVGGLRGQFFVGLVLGTIWSPCAGPTLGAAIALAAQGRDLGKIVLLMIVFGLGAGTPLMLLGTLSNATLAKLRGRLLSAGRLGKPVLGVILMVLGVMTLTRADQHLETWVVNWLPAWAVDLTTRF</sequence>
<evidence type="ECO:0000256" key="5">
    <source>
        <dbReference type="ARBA" id="ARBA00022989"/>
    </source>
</evidence>
<dbReference type="PANTHER" id="PTHR31272:SF9">
    <property type="entry name" value="BLL1027 PROTEIN"/>
    <property type="match status" value="1"/>
</dbReference>
<organism evidence="9 10">
    <name type="scientific">Ralstonia chuxiongensis</name>
    <dbReference type="NCBI Taxonomy" id="2957504"/>
    <lineage>
        <taxon>Bacteria</taxon>
        <taxon>Pseudomonadati</taxon>
        <taxon>Pseudomonadota</taxon>
        <taxon>Betaproteobacteria</taxon>
        <taxon>Burkholderiales</taxon>
        <taxon>Burkholderiaceae</taxon>
        <taxon>Ralstonia</taxon>
    </lineage>
</organism>
<dbReference type="Pfam" id="PF02683">
    <property type="entry name" value="DsbD_TM"/>
    <property type="match status" value="1"/>
</dbReference>
<dbReference type="AlphaFoldDB" id="A0AA42BKV5"/>
<evidence type="ECO:0000256" key="6">
    <source>
        <dbReference type="ARBA" id="ARBA00023136"/>
    </source>
</evidence>
<feature type="transmembrane region" description="Helical" evidence="7">
    <location>
        <begin position="45"/>
        <end position="68"/>
    </location>
</feature>
<keyword evidence="10" id="KW-1185">Reference proteome</keyword>
<dbReference type="PANTHER" id="PTHR31272">
    <property type="entry name" value="CYTOCHROME C-TYPE BIOGENESIS PROTEIN HI_1454-RELATED"/>
    <property type="match status" value="1"/>
</dbReference>
<accession>A0AA42BKV5</accession>
<feature type="transmembrane region" description="Helical" evidence="7">
    <location>
        <begin position="199"/>
        <end position="217"/>
    </location>
</feature>
<protein>
    <submittedName>
        <fullName evidence="9">Cytochrome c biogenesis CcdA family protein</fullName>
    </submittedName>
</protein>
<keyword evidence="6 7" id="KW-0472">Membrane</keyword>
<dbReference type="InterPro" id="IPR003834">
    <property type="entry name" value="Cyt_c_assmbl_TM_dom"/>
</dbReference>
<dbReference type="GO" id="GO:0017004">
    <property type="term" value="P:cytochrome complex assembly"/>
    <property type="evidence" value="ECO:0007669"/>
    <property type="project" value="UniProtKB-KW"/>
</dbReference>
<dbReference type="RefSeq" id="WP_253542326.1">
    <property type="nucleotide sequence ID" value="NZ_JAMYWC010000009.1"/>
</dbReference>
<evidence type="ECO:0000256" key="3">
    <source>
        <dbReference type="ARBA" id="ARBA00022692"/>
    </source>
</evidence>
<reference evidence="10" key="1">
    <citation type="journal article" date="2023" name="Front. Microbiol.">
        <title>Ralstonia chuxiongensis sp. nov., Ralstonia mojiangensis sp. nov., and Ralstonia soli sp. nov., isolated from tobacco fields, are three novel species in the family Burkholderiaceae.</title>
        <authorList>
            <person name="Lu C.H."/>
            <person name="Zhang Y.Y."/>
            <person name="Jiang N."/>
            <person name="Chen W."/>
            <person name="Shao X."/>
            <person name="Zhao Z.M."/>
            <person name="Lu W.L."/>
            <person name="Hu X."/>
            <person name="Xi Y.X."/>
            <person name="Zou S.Y."/>
            <person name="Wei Q.J."/>
            <person name="Lin Z.L."/>
            <person name="Gong L."/>
            <person name="Gai X.T."/>
            <person name="Zhang L.Q."/>
            <person name="Li J.Y."/>
            <person name="Jin Y."/>
            <person name="Xia Z.Y."/>
        </authorList>
    </citation>
    <scope>NUCLEOTIDE SEQUENCE [LARGE SCALE GENOMIC DNA]</scope>
    <source>
        <strain evidence="10">21YRMH01-3</strain>
    </source>
</reference>
<evidence type="ECO:0000259" key="8">
    <source>
        <dbReference type="Pfam" id="PF02683"/>
    </source>
</evidence>